<proteinExistence type="predicted"/>
<dbReference type="EMBL" id="CP092873">
    <property type="protein sequence ID" value="UYV73696.1"/>
    <property type="molecule type" value="Genomic_DNA"/>
</dbReference>
<keyword evidence="3" id="KW-1185">Reference proteome</keyword>
<reference evidence="2 3" key="1">
    <citation type="submission" date="2022-01" db="EMBL/GenBank/DDBJ databases">
        <title>A chromosomal length assembly of Cordylochernes scorpioides.</title>
        <authorList>
            <person name="Zeh D."/>
            <person name="Zeh J."/>
        </authorList>
    </citation>
    <scope>NUCLEOTIDE SEQUENCE [LARGE SCALE GENOMIC DNA]</scope>
    <source>
        <strain evidence="2">IN4F17</strain>
        <tissue evidence="2">Whole Body</tissue>
    </source>
</reference>
<organism evidence="2 3">
    <name type="scientific">Cordylochernes scorpioides</name>
    <dbReference type="NCBI Taxonomy" id="51811"/>
    <lineage>
        <taxon>Eukaryota</taxon>
        <taxon>Metazoa</taxon>
        <taxon>Ecdysozoa</taxon>
        <taxon>Arthropoda</taxon>
        <taxon>Chelicerata</taxon>
        <taxon>Arachnida</taxon>
        <taxon>Pseudoscorpiones</taxon>
        <taxon>Cheliferoidea</taxon>
        <taxon>Chernetidae</taxon>
        <taxon>Cordylochernes</taxon>
    </lineage>
</organism>
<evidence type="ECO:0000313" key="3">
    <source>
        <dbReference type="Proteomes" id="UP001235939"/>
    </source>
</evidence>
<gene>
    <name evidence="2" type="ORF">LAZ67_11000419</name>
</gene>
<feature type="region of interest" description="Disordered" evidence="1">
    <location>
        <begin position="29"/>
        <end position="52"/>
    </location>
</feature>
<sequence>MVKGKEDNVSLDRLKPAYLLKESYPEVMTGASNQGSSRTCNHPRPVPRKSISRNPKGLVEFILFILYSVCMGHHERTALLFIL</sequence>
<name>A0ABY6L048_9ARAC</name>
<evidence type="ECO:0000256" key="1">
    <source>
        <dbReference type="SAM" id="MobiDB-lite"/>
    </source>
</evidence>
<accession>A0ABY6L048</accession>
<dbReference type="Proteomes" id="UP001235939">
    <property type="component" value="Chromosome 11"/>
</dbReference>
<protein>
    <submittedName>
        <fullName evidence="2">Uncharacterized protein</fullName>
    </submittedName>
</protein>
<evidence type="ECO:0000313" key="2">
    <source>
        <dbReference type="EMBL" id="UYV73696.1"/>
    </source>
</evidence>
<feature type="compositionally biased region" description="Polar residues" evidence="1">
    <location>
        <begin position="30"/>
        <end position="40"/>
    </location>
</feature>